<comment type="subunit">
    <text evidence="3">Homotetramer.</text>
</comment>
<dbReference type="PIRSF" id="PIRSF006118">
    <property type="entry name" value="KDO8-P_Ptase"/>
    <property type="match status" value="1"/>
</dbReference>
<dbReference type="InterPro" id="IPR010023">
    <property type="entry name" value="KdsC_fam"/>
</dbReference>
<feature type="binding site" evidence="7">
    <location>
        <position position="16"/>
    </location>
    <ligand>
        <name>Mg(2+)</name>
        <dbReference type="ChEBI" id="CHEBI:18420"/>
    </ligand>
</feature>
<keyword evidence="4 7" id="KW-0479">Metal-binding</keyword>
<dbReference type="FunFam" id="3.40.50.1000:FF:000029">
    <property type="entry name" value="3-deoxy-D-manno-octulosonate 8-phosphate phosphatase KdsC"/>
    <property type="match status" value="1"/>
</dbReference>
<gene>
    <name evidence="8" type="ORF">H9757_07700</name>
</gene>
<dbReference type="InterPro" id="IPR006549">
    <property type="entry name" value="HAD-SF_hydro_IIIA"/>
</dbReference>
<proteinExistence type="inferred from homology"/>
<reference evidence="8" key="2">
    <citation type="submission" date="2021-04" db="EMBL/GenBank/DDBJ databases">
        <authorList>
            <person name="Gilroy R."/>
        </authorList>
    </citation>
    <scope>NUCLEOTIDE SEQUENCE</scope>
    <source>
        <strain evidence="8">ChiGjej1B1-1692</strain>
    </source>
</reference>
<dbReference type="Gene3D" id="3.40.50.1000">
    <property type="entry name" value="HAD superfamily/HAD-like"/>
    <property type="match status" value="1"/>
</dbReference>
<reference evidence="8" key="1">
    <citation type="journal article" date="2021" name="PeerJ">
        <title>Extensive microbial diversity within the chicken gut microbiome revealed by metagenomics and culture.</title>
        <authorList>
            <person name="Gilroy R."/>
            <person name="Ravi A."/>
            <person name="Getino M."/>
            <person name="Pursley I."/>
            <person name="Horton D.L."/>
            <person name="Alikhan N.F."/>
            <person name="Baker D."/>
            <person name="Gharbi K."/>
            <person name="Hall N."/>
            <person name="Watson M."/>
            <person name="Adriaenssens E.M."/>
            <person name="Foster-Nyarko E."/>
            <person name="Jarju S."/>
            <person name="Secka A."/>
            <person name="Antonio M."/>
            <person name="Oren A."/>
            <person name="Chaudhuri R.R."/>
            <person name="La Ragione R."/>
            <person name="Hildebrand F."/>
            <person name="Pallen M.J."/>
        </authorList>
    </citation>
    <scope>NUCLEOTIDE SEQUENCE</scope>
    <source>
        <strain evidence="8">ChiGjej1B1-1692</strain>
    </source>
</reference>
<dbReference type="GO" id="GO:0008781">
    <property type="term" value="F:N-acylneuraminate cytidylyltransferase activity"/>
    <property type="evidence" value="ECO:0007669"/>
    <property type="project" value="TreeGrafter"/>
</dbReference>
<keyword evidence="5 8" id="KW-0378">Hydrolase</keyword>
<dbReference type="NCBIfam" id="TIGR01670">
    <property type="entry name" value="KdsC-phosphatas"/>
    <property type="match status" value="1"/>
</dbReference>
<evidence type="ECO:0000256" key="7">
    <source>
        <dbReference type="PIRSR" id="PIRSR006118-2"/>
    </source>
</evidence>
<dbReference type="PANTHER" id="PTHR21485">
    <property type="entry name" value="HAD SUPERFAMILY MEMBERS CMAS AND KDSC"/>
    <property type="match status" value="1"/>
</dbReference>
<dbReference type="Pfam" id="PF00702">
    <property type="entry name" value="Hydrolase"/>
    <property type="match status" value="1"/>
</dbReference>
<comment type="cofactor">
    <cofactor evidence="1 7">
        <name>Mg(2+)</name>
        <dbReference type="ChEBI" id="CHEBI:18420"/>
    </cofactor>
</comment>
<evidence type="ECO:0000256" key="5">
    <source>
        <dbReference type="ARBA" id="ARBA00022801"/>
    </source>
</evidence>
<dbReference type="SFLD" id="SFLDG01136">
    <property type="entry name" value="C1.6:_Phosphoserine_Phosphatas"/>
    <property type="match status" value="1"/>
</dbReference>
<evidence type="ECO:0000256" key="4">
    <source>
        <dbReference type="ARBA" id="ARBA00022723"/>
    </source>
</evidence>
<feature type="binding site" evidence="7">
    <location>
        <position position="109"/>
    </location>
    <ligand>
        <name>Mg(2+)</name>
        <dbReference type="ChEBI" id="CHEBI:18420"/>
    </ligand>
</feature>
<feature type="binding site" evidence="7">
    <location>
        <position position="18"/>
    </location>
    <ligand>
        <name>substrate</name>
    </ligand>
</feature>
<dbReference type="GO" id="GO:0016788">
    <property type="term" value="F:hydrolase activity, acting on ester bonds"/>
    <property type="evidence" value="ECO:0007669"/>
    <property type="project" value="InterPro"/>
</dbReference>
<evidence type="ECO:0000256" key="3">
    <source>
        <dbReference type="ARBA" id="ARBA00011881"/>
    </source>
</evidence>
<dbReference type="PANTHER" id="PTHR21485:SF3">
    <property type="entry name" value="N-ACYLNEURAMINATE CYTIDYLYLTRANSFERASE"/>
    <property type="match status" value="1"/>
</dbReference>
<dbReference type="EMBL" id="DWWK01000118">
    <property type="protein sequence ID" value="HJC38929.1"/>
    <property type="molecule type" value="Genomic_DNA"/>
</dbReference>
<evidence type="ECO:0000256" key="1">
    <source>
        <dbReference type="ARBA" id="ARBA00001946"/>
    </source>
</evidence>
<protein>
    <submittedName>
        <fullName evidence="8">HAD-IIIA family hydrolase</fullName>
    </submittedName>
</protein>
<evidence type="ECO:0000313" key="9">
    <source>
        <dbReference type="Proteomes" id="UP000823894"/>
    </source>
</evidence>
<evidence type="ECO:0000256" key="2">
    <source>
        <dbReference type="ARBA" id="ARBA00005893"/>
    </source>
</evidence>
<dbReference type="SFLD" id="SFLDG01138">
    <property type="entry name" value="C1.6.2:_Deoxy-d-mannose-octulo"/>
    <property type="match status" value="1"/>
</dbReference>
<sequence length="176" mass="19386">MKVLETLELIRWLVLDVDGTMTDGGIYLDGNGIETKKFTVQDGAGILLAKAAGIEPVILTGRESGCVTKRAQELGIIHVYQNVKNKRDRLARFLEEHQIQPEEAAYVGDDLNDLEAMKCVGTAVCPQNAAKQVKSFCAYVLSSRGGEGAVREFVEMILEKRGILDECARKLWGEIC</sequence>
<dbReference type="InterPro" id="IPR023214">
    <property type="entry name" value="HAD_sf"/>
</dbReference>
<comment type="similarity">
    <text evidence="2">Belongs to the KdsC family.</text>
</comment>
<evidence type="ECO:0000256" key="6">
    <source>
        <dbReference type="ARBA" id="ARBA00022842"/>
    </source>
</evidence>
<accession>A0A9D2NW30</accession>
<dbReference type="NCBIfam" id="TIGR01662">
    <property type="entry name" value="HAD-SF-IIIA"/>
    <property type="match status" value="1"/>
</dbReference>
<dbReference type="AlphaFoldDB" id="A0A9D2NW30"/>
<dbReference type="Proteomes" id="UP000823894">
    <property type="component" value="Unassembled WGS sequence"/>
</dbReference>
<dbReference type="CDD" id="cd01630">
    <property type="entry name" value="HAD_KDO-like"/>
    <property type="match status" value="1"/>
</dbReference>
<dbReference type="GO" id="GO:0046872">
    <property type="term" value="F:metal ion binding"/>
    <property type="evidence" value="ECO:0007669"/>
    <property type="project" value="UniProtKB-KW"/>
</dbReference>
<dbReference type="SUPFAM" id="SSF56784">
    <property type="entry name" value="HAD-like"/>
    <property type="match status" value="1"/>
</dbReference>
<evidence type="ECO:0000313" key="8">
    <source>
        <dbReference type="EMBL" id="HJC38929.1"/>
    </source>
</evidence>
<dbReference type="InterPro" id="IPR050793">
    <property type="entry name" value="CMP-NeuNAc_synthase"/>
</dbReference>
<keyword evidence="6 7" id="KW-0460">Magnesium</keyword>
<dbReference type="SFLD" id="SFLDS00003">
    <property type="entry name" value="Haloacid_Dehalogenase"/>
    <property type="match status" value="1"/>
</dbReference>
<comment type="caution">
    <text evidence="8">The sequence shown here is derived from an EMBL/GenBank/DDBJ whole genome shotgun (WGS) entry which is preliminary data.</text>
</comment>
<dbReference type="InterPro" id="IPR036412">
    <property type="entry name" value="HAD-like_sf"/>
</dbReference>
<organism evidence="8 9">
    <name type="scientific">Candidatus Mediterraneibacter faecigallinarum</name>
    <dbReference type="NCBI Taxonomy" id="2838669"/>
    <lineage>
        <taxon>Bacteria</taxon>
        <taxon>Bacillati</taxon>
        <taxon>Bacillota</taxon>
        <taxon>Clostridia</taxon>
        <taxon>Lachnospirales</taxon>
        <taxon>Lachnospiraceae</taxon>
        <taxon>Mediterraneibacter</taxon>
    </lineage>
</organism>
<name>A0A9D2NW30_9FIRM</name>